<evidence type="ECO:0000313" key="4">
    <source>
        <dbReference type="Proteomes" id="UP000030300"/>
    </source>
</evidence>
<dbReference type="SUPFAM" id="SSF54637">
    <property type="entry name" value="Thioesterase/thiol ester dehydrase-isomerase"/>
    <property type="match status" value="1"/>
</dbReference>
<dbReference type="Gene3D" id="3.10.129.10">
    <property type="entry name" value="Hotdog Thioesterase"/>
    <property type="match status" value="1"/>
</dbReference>
<dbReference type="InterPro" id="IPR029069">
    <property type="entry name" value="HotDog_dom_sf"/>
</dbReference>
<evidence type="ECO:0000313" key="3">
    <source>
        <dbReference type="EMBL" id="AIY19970.2"/>
    </source>
</evidence>
<dbReference type="PANTHER" id="PTHR31793:SF27">
    <property type="entry name" value="NOVEL THIOESTERASE SUPERFAMILY DOMAIN AND SAPOSIN A-TYPE DOMAIN CONTAINING PROTEIN (0610012H03RIK)"/>
    <property type="match status" value="1"/>
</dbReference>
<dbReference type="AlphaFoldDB" id="A0A0A1DWY2"/>
<protein>
    <submittedName>
        <fullName evidence="3">Putative thioesterase family domain protein</fullName>
    </submittedName>
</protein>
<name>A0A0A1DWY2_NOCSI</name>
<keyword evidence="4" id="KW-1185">Reference proteome</keyword>
<dbReference type="Proteomes" id="UP000030300">
    <property type="component" value="Chromosome"/>
</dbReference>
<dbReference type="GO" id="GO:0047617">
    <property type="term" value="F:fatty acyl-CoA hydrolase activity"/>
    <property type="evidence" value="ECO:0007669"/>
    <property type="project" value="TreeGrafter"/>
</dbReference>
<dbReference type="EMBL" id="CP009896">
    <property type="protein sequence ID" value="AIY19970.2"/>
    <property type="molecule type" value="Genomic_DNA"/>
</dbReference>
<comment type="similarity">
    <text evidence="1">Belongs to the 4-hydroxybenzoyl-CoA thioesterase family.</text>
</comment>
<accession>A0A0A1DWY2</accession>
<sequence length="132" mass="14309">MQATHRGRVEWIDTDSAGIHHNTAIARYVESAEAALMRGLGLDAYFASAPRVRYEVDFEAPLRFGDEVTATVQVERVGTSALSLTFEVHGGPEGTAPVRVARGRYVTVHIDRATGTSSPWPDDWRAALGAAD</sequence>
<dbReference type="Pfam" id="PF13279">
    <property type="entry name" value="4HBT_2"/>
    <property type="match status" value="1"/>
</dbReference>
<evidence type="ECO:0000256" key="2">
    <source>
        <dbReference type="ARBA" id="ARBA00022801"/>
    </source>
</evidence>
<reference evidence="3 4" key="1">
    <citation type="journal article" date="2015" name="Genome Announc.">
        <title>Complete Genome Sequence of Steroid-Transforming Nocardioides simplex VKM Ac-2033D.</title>
        <authorList>
            <person name="Shtratnikova V.Y."/>
            <person name="Schelkunov M.I."/>
            <person name="Pekov Y.A."/>
            <person name="Fokina V.V."/>
            <person name="Logacheva M.D."/>
            <person name="Sokolov S.L."/>
            <person name="Bragin E.Y."/>
            <person name="Ashapkin V.V."/>
            <person name="Donova M.V."/>
        </authorList>
    </citation>
    <scope>NUCLEOTIDE SEQUENCE [LARGE SCALE GENOMIC DNA]</scope>
    <source>
        <strain evidence="3 4">VKM Ac-2033D</strain>
    </source>
</reference>
<keyword evidence="2" id="KW-0378">Hydrolase</keyword>
<dbReference type="InterPro" id="IPR050563">
    <property type="entry name" value="4-hydroxybenzoyl-CoA_TE"/>
</dbReference>
<evidence type="ECO:0000256" key="1">
    <source>
        <dbReference type="ARBA" id="ARBA00005953"/>
    </source>
</evidence>
<gene>
    <name evidence="3" type="ORF">KR76_15925</name>
</gene>
<proteinExistence type="inferred from homology"/>
<dbReference type="CDD" id="cd00586">
    <property type="entry name" value="4HBT"/>
    <property type="match status" value="1"/>
</dbReference>
<dbReference type="eggNOG" id="COG0824">
    <property type="taxonomic scope" value="Bacteria"/>
</dbReference>
<dbReference type="HOGENOM" id="CLU_101141_5_1_11"/>
<dbReference type="KEGG" id="psim:KR76_15925"/>
<dbReference type="STRING" id="2045.KR76_15925"/>
<dbReference type="PANTHER" id="PTHR31793">
    <property type="entry name" value="4-HYDROXYBENZOYL-COA THIOESTERASE FAMILY MEMBER"/>
    <property type="match status" value="1"/>
</dbReference>
<organism evidence="3 4">
    <name type="scientific">Nocardioides simplex</name>
    <name type="common">Arthrobacter simplex</name>
    <dbReference type="NCBI Taxonomy" id="2045"/>
    <lineage>
        <taxon>Bacteria</taxon>
        <taxon>Bacillati</taxon>
        <taxon>Actinomycetota</taxon>
        <taxon>Actinomycetes</taxon>
        <taxon>Propionibacteriales</taxon>
        <taxon>Nocardioidaceae</taxon>
        <taxon>Pimelobacter</taxon>
    </lineage>
</organism>